<dbReference type="CDD" id="cd06261">
    <property type="entry name" value="TM_PBP2"/>
    <property type="match status" value="1"/>
</dbReference>
<dbReference type="PROSITE" id="PS50928">
    <property type="entry name" value="ABC_TM1"/>
    <property type="match status" value="1"/>
</dbReference>
<keyword evidence="4 10" id="KW-0812">Transmembrane</keyword>
<gene>
    <name evidence="12" type="primary">cysW</name>
    <name evidence="12" type="ORF">AMOR_01790</name>
</gene>
<evidence type="ECO:0000256" key="10">
    <source>
        <dbReference type="SAM" id="Phobius"/>
    </source>
</evidence>
<evidence type="ECO:0000256" key="5">
    <source>
        <dbReference type="ARBA" id="ARBA00022989"/>
    </source>
</evidence>
<organism evidence="12 13">
    <name type="scientific">Anaeromyxobacter oryzae</name>
    <dbReference type="NCBI Taxonomy" id="2918170"/>
    <lineage>
        <taxon>Bacteria</taxon>
        <taxon>Pseudomonadati</taxon>
        <taxon>Myxococcota</taxon>
        <taxon>Myxococcia</taxon>
        <taxon>Myxococcales</taxon>
        <taxon>Cystobacterineae</taxon>
        <taxon>Anaeromyxobacteraceae</taxon>
        <taxon>Anaeromyxobacter</taxon>
    </lineage>
</organism>
<keyword evidence="5 10" id="KW-1133">Transmembrane helix</keyword>
<feature type="transmembrane region" description="Helical" evidence="10">
    <location>
        <begin position="173"/>
        <end position="193"/>
    </location>
</feature>
<evidence type="ECO:0000256" key="3">
    <source>
        <dbReference type="ARBA" id="ARBA00022448"/>
    </source>
</evidence>
<keyword evidence="6" id="KW-0764">Sulfate transport</keyword>
<comment type="subcellular location">
    <subcellularLocation>
        <location evidence="1">Cell membrane</location>
        <topology evidence="1">Multi-pass membrane protein</topology>
    </subcellularLocation>
</comment>
<comment type="function">
    <text evidence="8">Part of the ABC transporter complex CysAWTP (TC 3.A.1.6.1) involved in sulfate/thiosulfate import. Probably responsible for the translocation of the substrate across the membrane.</text>
</comment>
<feature type="transmembrane region" description="Helical" evidence="10">
    <location>
        <begin position="48"/>
        <end position="73"/>
    </location>
</feature>
<dbReference type="InterPro" id="IPR000515">
    <property type="entry name" value="MetI-like"/>
</dbReference>
<dbReference type="PANTHER" id="PTHR30406">
    <property type="entry name" value="SULFATE TRANSPORT SYSTEM PERMEASE PROTEIN"/>
    <property type="match status" value="1"/>
</dbReference>
<feature type="transmembrane region" description="Helical" evidence="10">
    <location>
        <begin position="93"/>
        <end position="120"/>
    </location>
</feature>
<dbReference type="Gene3D" id="1.10.3720.10">
    <property type="entry name" value="MetI-like"/>
    <property type="match status" value="1"/>
</dbReference>
<feature type="compositionally biased region" description="Low complexity" evidence="9">
    <location>
        <begin position="22"/>
        <end position="35"/>
    </location>
</feature>
<evidence type="ECO:0000313" key="13">
    <source>
        <dbReference type="Proteomes" id="UP001162891"/>
    </source>
</evidence>
<keyword evidence="13" id="KW-1185">Reference proteome</keyword>
<evidence type="ECO:0000256" key="7">
    <source>
        <dbReference type="ARBA" id="ARBA00023136"/>
    </source>
</evidence>
<sequence>MTGAHDAIASPRTAGLAPEVAPLPARTLPARAASPRPRPRRPTDDPPLVKGALVGLALAFLAAFVLVPAAVVVHEALKDGLALWWKALADADALAAIRLTVLVAAVSVPLNAVFGLAAAWSITRFRYRGKNLLVTLIDLPFGVSPVISGMVTVLLFGAHGWFGPWLQDHGVKIVFAVPGIVLATVFVTFPFVARELIPFMEAQGVEEEEAAHVLGASGWQILTKVTLPNVKWSLLYGVILCNARAMGEFGAVSVVSGHIRGVTNTIPLHVEILYNEYAFRASFAVASLLFILALVTLVAKKTLEWKQHLARRDAARRANPGAA</sequence>
<accession>A0ABM7WNY3</accession>
<protein>
    <submittedName>
        <fullName evidence="12">Sulfate ABC transporter permease subunit CysW</fullName>
    </submittedName>
</protein>
<reference evidence="13" key="1">
    <citation type="journal article" date="2022" name="Int. J. Syst. Evol. Microbiol.">
        <title>Anaeromyxobacter oryzae sp. nov., Anaeromyxobacter diazotrophicus sp. nov. and Anaeromyxobacter paludicola sp. nov., isolated from paddy soils.</title>
        <authorList>
            <person name="Itoh H."/>
            <person name="Xu Z."/>
            <person name="Mise K."/>
            <person name="Masuda Y."/>
            <person name="Ushijima N."/>
            <person name="Hayakawa C."/>
            <person name="Shiratori Y."/>
            <person name="Senoo K."/>
        </authorList>
    </citation>
    <scope>NUCLEOTIDE SEQUENCE [LARGE SCALE GENOMIC DNA]</scope>
    <source>
        <strain evidence="13">Red232</strain>
    </source>
</reference>
<name>A0ABM7WNY3_9BACT</name>
<keyword evidence="3" id="KW-0813">Transport</keyword>
<dbReference type="SUPFAM" id="SSF161098">
    <property type="entry name" value="MetI-like"/>
    <property type="match status" value="1"/>
</dbReference>
<dbReference type="NCBIfam" id="TIGR00969">
    <property type="entry name" value="3a0106s02"/>
    <property type="match status" value="1"/>
</dbReference>
<dbReference type="InterPro" id="IPR035906">
    <property type="entry name" value="MetI-like_sf"/>
</dbReference>
<dbReference type="Proteomes" id="UP001162891">
    <property type="component" value="Chromosome"/>
</dbReference>
<evidence type="ECO:0000313" key="12">
    <source>
        <dbReference type="EMBL" id="BDG01183.1"/>
    </source>
</evidence>
<feature type="domain" description="ABC transmembrane type-1" evidence="11">
    <location>
        <begin position="97"/>
        <end position="300"/>
    </location>
</feature>
<evidence type="ECO:0000256" key="9">
    <source>
        <dbReference type="SAM" id="MobiDB-lite"/>
    </source>
</evidence>
<proteinExistence type="predicted"/>
<evidence type="ECO:0000256" key="8">
    <source>
        <dbReference type="ARBA" id="ARBA00025323"/>
    </source>
</evidence>
<evidence type="ECO:0000259" key="11">
    <source>
        <dbReference type="PROSITE" id="PS50928"/>
    </source>
</evidence>
<comment type="subunit">
    <text evidence="2">The complex is composed of two ATP-binding proteins (CysA), two transmembrane proteins (CysT and CysW) and a solute-binding protein (CysP).</text>
</comment>
<feature type="transmembrane region" description="Helical" evidence="10">
    <location>
        <begin position="132"/>
        <end position="161"/>
    </location>
</feature>
<dbReference type="NCBIfam" id="TIGR02140">
    <property type="entry name" value="permease_CysW"/>
    <property type="match status" value="1"/>
</dbReference>
<evidence type="ECO:0000256" key="6">
    <source>
        <dbReference type="ARBA" id="ARBA00023032"/>
    </source>
</evidence>
<dbReference type="EMBL" id="AP025591">
    <property type="protein sequence ID" value="BDG01183.1"/>
    <property type="molecule type" value="Genomic_DNA"/>
</dbReference>
<evidence type="ECO:0000256" key="1">
    <source>
        <dbReference type="ARBA" id="ARBA00004651"/>
    </source>
</evidence>
<evidence type="ECO:0000256" key="4">
    <source>
        <dbReference type="ARBA" id="ARBA00022692"/>
    </source>
</evidence>
<keyword evidence="7 10" id="KW-0472">Membrane</keyword>
<dbReference type="InterPro" id="IPR011866">
    <property type="entry name" value="CysW_permease"/>
</dbReference>
<feature type="transmembrane region" description="Helical" evidence="10">
    <location>
        <begin position="277"/>
        <end position="299"/>
    </location>
</feature>
<feature type="region of interest" description="Disordered" evidence="9">
    <location>
        <begin position="1"/>
        <end position="46"/>
    </location>
</feature>
<dbReference type="InterPro" id="IPR005667">
    <property type="entry name" value="Sulph_transpt2"/>
</dbReference>
<evidence type="ECO:0000256" key="2">
    <source>
        <dbReference type="ARBA" id="ARBA00011779"/>
    </source>
</evidence>
<dbReference type="PANTHER" id="PTHR30406:SF1">
    <property type="entry name" value="SULFATE TRANSPORT SYSTEM PERMEASE PROTEIN CYSW"/>
    <property type="match status" value="1"/>
</dbReference>
<dbReference type="Pfam" id="PF00528">
    <property type="entry name" value="BPD_transp_1"/>
    <property type="match status" value="1"/>
</dbReference>